<gene>
    <name evidence="9" type="ORF">GR316_07645</name>
</gene>
<dbReference type="CDD" id="cd06550">
    <property type="entry name" value="TM_ABC_iron-siderophores_like"/>
    <property type="match status" value="1"/>
</dbReference>
<feature type="transmembrane region" description="Helical" evidence="8">
    <location>
        <begin position="258"/>
        <end position="275"/>
    </location>
</feature>
<evidence type="ECO:0000313" key="10">
    <source>
        <dbReference type="Proteomes" id="UP000679284"/>
    </source>
</evidence>
<dbReference type="EMBL" id="CP047289">
    <property type="protein sequence ID" value="QUS36932.1"/>
    <property type="molecule type" value="Genomic_DNA"/>
</dbReference>
<feature type="transmembrane region" description="Helical" evidence="8">
    <location>
        <begin position="47"/>
        <end position="64"/>
    </location>
</feature>
<keyword evidence="6 8" id="KW-1133">Transmembrane helix</keyword>
<evidence type="ECO:0000256" key="3">
    <source>
        <dbReference type="ARBA" id="ARBA00022448"/>
    </source>
</evidence>
<evidence type="ECO:0000313" key="9">
    <source>
        <dbReference type="EMBL" id="QUS36932.1"/>
    </source>
</evidence>
<keyword evidence="4" id="KW-1003">Cell membrane</keyword>
<sequence>MAALSLALLVTGTLRIGPGDLLAALGAPSGDDLTARVVWRLRLPRVLTAILVGYGLGMAGAAFQTVSRNPLGSPDVIGFTTGAATGAIVQIVLVDSDPLRIAALSLISGLMTALAVLLLARTSGRSEGYRLVLVGIGVGATLSGVNTVFLVMGDLDQSIAAQLWLAGSLNTRTWAHVVPAALGLLVLSPILLGLSRRLALFGMGDDGAAALGVGVERVRTIAVLAAVGMTAIATAAAGPISFVALAAPQLARRLCGTAHIPFLPAGLMGAALLLAADLTSQRMPTDLTLPIGQMTGLLGGAYLLWVLTLRSR</sequence>
<name>A0A8J8MUF0_9RHOB</name>
<evidence type="ECO:0000256" key="2">
    <source>
        <dbReference type="ARBA" id="ARBA00007935"/>
    </source>
</evidence>
<protein>
    <submittedName>
        <fullName evidence="9">Iron chelate uptake ABC transporter family permease subunit</fullName>
    </submittedName>
</protein>
<dbReference type="InterPro" id="IPR037294">
    <property type="entry name" value="ABC_BtuC-like"/>
</dbReference>
<dbReference type="Proteomes" id="UP000679284">
    <property type="component" value="Chromosome"/>
</dbReference>
<feature type="transmembrane region" description="Helical" evidence="8">
    <location>
        <begin position="76"/>
        <end position="93"/>
    </location>
</feature>
<organism evidence="9 10">
    <name type="scientific">Falsirhodobacter algicola</name>
    <dbReference type="NCBI Taxonomy" id="2692330"/>
    <lineage>
        <taxon>Bacteria</taxon>
        <taxon>Pseudomonadati</taxon>
        <taxon>Pseudomonadota</taxon>
        <taxon>Alphaproteobacteria</taxon>
        <taxon>Rhodobacterales</taxon>
        <taxon>Paracoccaceae</taxon>
        <taxon>Falsirhodobacter</taxon>
    </lineage>
</organism>
<dbReference type="InterPro" id="IPR000522">
    <property type="entry name" value="ABC_transptr_permease_BtuC"/>
</dbReference>
<dbReference type="PANTHER" id="PTHR30472">
    <property type="entry name" value="FERRIC ENTEROBACTIN TRANSPORT SYSTEM PERMEASE PROTEIN"/>
    <property type="match status" value="1"/>
</dbReference>
<dbReference type="PANTHER" id="PTHR30472:SF24">
    <property type="entry name" value="FERRIC ENTEROBACTIN TRANSPORT SYSTEM PERMEASE PROTEIN FEPG"/>
    <property type="match status" value="1"/>
</dbReference>
<dbReference type="SUPFAM" id="SSF81345">
    <property type="entry name" value="ABC transporter involved in vitamin B12 uptake, BtuC"/>
    <property type="match status" value="1"/>
</dbReference>
<feature type="transmembrane region" description="Helical" evidence="8">
    <location>
        <begin position="287"/>
        <end position="307"/>
    </location>
</feature>
<comment type="similarity">
    <text evidence="2">Belongs to the binding-protein-dependent transport system permease family. FecCD subfamily.</text>
</comment>
<dbReference type="Pfam" id="PF01032">
    <property type="entry name" value="FecCD"/>
    <property type="match status" value="1"/>
</dbReference>
<feature type="transmembrane region" description="Helical" evidence="8">
    <location>
        <begin position="131"/>
        <end position="153"/>
    </location>
</feature>
<keyword evidence="7 8" id="KW-0472">Membrane</keyword>
<feature type="transmembrane region" description="Helical" evidence="8">
    <location>
        <begin position="99"/>
        <end position="119"/>
    </location>
</feature>
<dbReference type="GO" id="GO:0022857">
    <property type="term" value="F:transmembrane transporter activity"/>
    <property type="evidence" value="ECO:0007669"/>
    <property type="project" value="InterPro"/>
</dbReference>
<evidence type="ECO:0000256" key="8">
    <source>
        <dbReference type="SAM" id="Phobius"/>
    </source>
</evidence>
<keyword evidence="5 8" id="KW-0812">Transmembrane</keyword>
<reference evidence="9" key="1">
    <citation type="submission" date="2020-01" db="EMBL/GenBank/DDBJ databases">
        <authorList>
            <person name="Yang Y."/>
            <person name="Kwon Y.M."/>
        </authorList>
    </citation>
    <scope>NUCLEOTIDE SEQUENCE</scope>
    <source>
        <strain evidence="9">PG104</strain>
    </source>
</reference>
<evidence type="ECO:0000256" key="6">
    <source>
        <dbReference type="ARBA" id="ARBA00022989"/>
    </source>
</evidence>
<dbReference type="AlphaFoldDB" id="A0A8J8MUF0"/>
<evidence type="ECO:0000256" key="7">
    <source>
        <dbReference type="ARBA" id="ARBA00023136"/>
    </source>
</evidence>
<proteinExistence type="inferred from homology"/>
<comment type="subcellular location">
    <subcellularLocation>
        <location evidence="1">Cell membrane</location>
        <topology evidence="1">Multi-pass membrane protein</topology>
    </subcellularLocation>
</comment>
<evidence type="ECO:0000256" key="4">
    <source>
        <dbReference type="ARBA" id="ARBA00022475"/>
    </source>
</evidence>
<feature type="transmembrane region" description="Helical" evidence="8">
    <location>
        <begin position="221"/>
        <end position="246"/>
    </location>
</feature>
<keyword evidence="10" id="KW-1185">Reference proteome</keyword>
<keyword evidence="3" id="KW-0813">Transport</keyword>
<feature type="transmembrane region" description="Helical" evidence="8">
    <location>
        <begin position="173"/>
        <end position="194"/>
    </location>
</feature>
<accession>A0A8J8MUF0</accession>
<dbReference type="GO" id="GO:0005886">
    <property type="term" value="C:plasma membrane"/>
    <property type="evidence" value="ECO:0007669"/>
    <property type="project" value="UniProtKB-SubCell"/>
</dbReference>
<dbReference type="Gene3D" id="1.10.3470.10">
    <property type="entry name" value="ABC transporter involved in vitamin B12 uptake, BtuC"/>
    <property type="match status" value="1"/>
</dbReference>
<dbReference type="KEGG" id="fap:GR316_07645"/>
<evidence type="ECO:0000256" key="5">
    <source>
        <dbReference type="ARBA" id="ARBA00022692"/>
    </source>
</evidence>
<dbReference type="GO" id="GO:0033214">
    <property type="term" value="P:siderophore-iron import into cell"/>
    <property type="evidence" value="ECO:0007669"/>
    <property type="project" value="TreeGrafter"/>
</dbReference>
<evidence type="ECO:0000256" key="1">
    <source>
        <dbReference type="ARBA" id="ARBA00004651"/>
    </source>
</evidence>